<dbReference type="SUPFAM" id="SSF56219">
    <property type="entry name" value="DNase I-like"/>
    <property type="match status" value="1"/>
</dbReference>
<dbReference type="Gene3D" id="3.60.10.10">
    <property type="entry name" value="Endonuclease/exonuclease/phosphatase"/>
    <property type="match status" value="1"/>
</dbReference>
<feature type="domain" description="Zinc knuckle CX2CX4HX4C" evidence="5">
    <location>
        <begin position="182"/>
        <end position="228"/>
    </location>
</feature>
<organism evidence="6 7">
    <name type="scientific">Cannabis sativa</name>
    <name type="common">Hemp</name>
    <name type="synonym">Marijuana</name>
    <dbReference type="NCBI Taxonomy" id="3483"/>
    <lineage>
        <taxon>Eukaryota</taxon>
        <taxon>Viridiplantae</taxon>
        <taxon>Streptophyta</taxon>
        <taxon>Embryophyta</taxon>
        <taxon>Tracheophyta</taxon>
        <taxon>Spermatophyta</taxon>
        <taxon>Magnoliopsida</taxon>
        <taxon>eudicotyledons</taxon>
        <taxon>Gunneridae</taxon>
        <taxon>Pentapetalae</taxon>
        <taxon>rosids</taxon>
        <taxon>fabids</taxon>
        <taxon>Rosales</taxon>
        <taxon>Cannabaceae</taxon>
        <taxon>Cannabis</taxon>
    </lineage>
</organism>
<reference evidence="6" key="1">
    <citation type="submission" date="2018-11" db="EMBL/GenBank/DDBJ databases">
        <authorList>
            <person name="Grassa J C."/>
        </authorList>
    </citation>
    <scope>NUCLEOTIDE SEQUENCE [LARGE SCALE GENOMIC DNA]</scope>
</reference>
<dbReference type="InterPro" id="IPR012337">
    <property type="entry name" value="RNaseH-like_sf"/>
</dbReference>
<evidence type="ECO:0000259" key="1">
    <source>
        <dbReference type="Pfam" id="PF03372"/>
    </source>
</evidence>
<dbReference type="Gramene" id="evm.model.01.2949">
    <property type="protein sequence ID" value="cds.evm.model.01.2949"/>
    <property type="gene ID" value="evm.TU.01.2949"/>
</dbReference>
<dbReference type="PANTHER" id="PTHR33116:SF86">
    <property type="entry name" value="REVERSE TRANSCRIPTASE DOMAIN-CONTAINING PROTEIN"/>
    <property type="match status" value="1"/>
</dbReference>
<dbReference type="InterPro" id="IPR025836">
    <property type="entry name" value="Zn_knuckle_CX2CX4HX4C"/>
</dbReference>
<dbReference type="Gene3D" id="3.30.420.10">
    <property type="entry name" value="Ribonuclease H-like superfamily/Ribonuclease H"/>
    <property type="match status" value="1"/>
</dbReference>
<dbReference type="CDD" id="cd01650">
    <property type="entry name" value="RT_nLTR_like"/>
    <property type="match status" value="1"/>
</dbReference>
<protein>
    <recommendedName>
        <fullName evidence="8">Reverse transcriptase</fullName>
    </recommendedName>
</protein>
<sequence length="1608" mass="183335">MASSSRTMEDLGHQWADLQVEDENEVGLLFDQEEVLVDEFDGRWCLVGKLLSDRPADFDSLRNVMASLWRPGKGMYVKELETNRFLFQFFHEVDIGRVLEGTPWTFNKSLLLVERIQGGENPRTKSLNSMEIWVQVYNLEIGFRSDRVLQGVGAYIGKYVSSCPKNFAGIWRDYFRVRVQINVEKPLKRRMRIYKNKTEWFWADFKYERVPTFCFICGTIGHSEKFCHRLFDEPIETIAKPYGMFMKAPDRRQGKQIGARWLRDNMGQPMGSFAGQSSSENHGEGGINQNRPLRDIIMIDGVDSGEKSGDTNVERRQVRVEGKQGEDQGIFSKEINEESNEIIAQVDLFATDLKRRRINGEGQSEQLIGKEVGPDLVLGESERPINVESRPFENVIIKNGKEIVVDRGLVSSVEEGLVQVDSDACMEINNGYPQFRATGFYGEPQRSLRPNSWQAIRQLSGESSLPWCLLGDLNNTLNHSDKRGGRPYPNWLLTGFQDVVSECHLIDMELRGHPYTWEKGRGTDQWVEVRLDRALISHDWQTLFPSAFLENLEITVSDHCPIWVNLSKSKPVQVHKKFRYENAWSREPMCRQIVQANWEDSSIQSLHVKLTSCSSALAEWGRDITGNFNKQIRQCNKALKLLKGRRDLVSVSRYKEIQAQLSEVLSKKEVFWRQRSKQLWLQAGDQNTKYFHACASTRKRSNQIDRLKNDDGLWVDWDNGLPDVMRRYYTELFTSSCSNWQRVIDCVVPRVSEDQNRDLLMVVEEEEVRRALFQMHPDKSPGPDGFNPGFYQKHWDIVGKDITTLVQRFFSCGEFPDYLIHTNVVLIPKKSHPESMNELRPIALCNVTYKILSKVLANRLKGILTQVISETQSPFLPGRLITDNILISYEIMHYLKRKQKGFSALLHDFERRGKIRGCKVARGAPLISHMLFADDSYIYCQASEDGARNVVSLLDLFQAASGQQINCQKSSLFFSPNTSHDEKVRICTMMGIQEANENSLYLGLPNTLGRNKTAMLGFLKDRMRKKIQSWEGKFLSKAGKELLIKTVAQSLPSYAMNVFLLPVETCQEMEQLMCKFWWQSSTKNNKGIHWKSWDKLTIHKSKGGMGFRNFRDFNLSLLSKQGWRLLSFPESLVSRIFRARYYKNGNFLSAELGGNPSFVWRSIHETQDLVRNGVRCRIGNGTKVNIIRDPWLPDAANPIVTSSHPALLDKNVSVLMVPGELAWDGDLVRDLFNNRDSNLILSIPLSSSRICDSWFWNLEKTGHFTVKSTYRYLQLNKEADVNLNSSGVWKLIWKLRVPPKAKDLLWRAASDCLPTKTRLQSRHVPIQSNCPRCVNQPETPFHCLVDCPFAAQCWNCSGITLNIQGYVSFAGWLEAAFDRIDAATREQIAVTCWAIWKTRNDLVWSEKVSTAESVAVLAQITLSNWSQAQDRSLVPLPAYLSAADGSDTWQKPAATSIKINVDAAIFDTNGTYSFVCVARDASGQLVEAITCCRAGVVQPEMAEAMGVREALSWIKKKAWHGVVVESDCLSVIQAIRSNLPLLSYFGSVISDCKLLLEQIGDVSIYFIKRSANSVAHSFARASYFVADRTLLSNDVSTDLLHVIMNDCN</sequence>
<evidence type="ECO:0000313" key="6">
    <source>
        <dbReference type="EnsemblPlants" id="cds.evm.model.01.2949"/>
    </source>
</evidence>
<evidence type="ECO:0000259" key="5">
    <source>
        <dbReference type="Pfam" id="PF14392"/>
    </source>
</evidence>
<dbReference type="InterPro" id="IPR025558">
    <property type="entry name" value="DUF4283"/>
</dbReference>
<dbReference type="EMBL" id="UZAU01000083">
    <property type="status" value="NOT_ANNOTATED_CDS"/>
    <property type="molecule type" value="Genomic_DNA"/>
</dbReference>
<dbReference type="Pfam" id="PF14392">
    <property type="entry name" value="zf-CCHC_4"/>
    <property type="match status" value="1"/>
</dbReference>
<dbReference type="InterPro" id="IPR036691">
    <property type="entry name" value="Endo/exonu/phosph_ase_sf"/>
</dbReference>
<dbReference type="InterPro" id="IPR026960">
    <property type="entry name" value="RVT-Znf"/>
</dbReference>
<evidence type="ECO:0000313" key="7">
    <source>
        <dbReference type="Proteomes" id="UP000596661"/>
    </source>
</evidence>
<feature type="domain" description="Reverse transcriptase zinc-binding" evidence="3">
    <location>
        <begin position="1264"/>
        <end position="1354"/>
    </location>
</feature>
<dbReference type="Proteomes" id="UP000596661">
    <property type="component" value="Chromosome 1"/>
</dbReference>
<dbReference type="InterPro" id="IPR044730">
    <property type="entry name" value="RNase_H-like_dom_plant"/>
</dbReference>
<evidence type="ECO:0000259" key="3">
    <source>
        <dbReference type="Pfam" id="PF13966"/>
    </source>
</evidence>
<feature type="domain" description="Endonuclease/exonuclease/phosphatase" evidence="1">
    <location>
        <begin position="427"/>
        <end position="559"/>
    </location>
</feature>
<dbReference type="CDD" id="cd06222">
    <property type="entry name" value="RNase_H_like"/>
    <property type="match status" value="1"/>
</dbReference>
<dbReference type="InterPro" id="IPR036397">
    <property type="entry name" value="RNaseH_sf"/>
</dbReference>
<dbReference type="PANTHER" id="PTHR33116">
    <property type="entry name" value="REVERSE TRANSCRIPTASE ZINC-BINDING DOMAIN-CONTAINING PROTEIN-RELATED-RELATED"/>
    <property type="match status" value="1"/>
</dbReference>
<dbReference type="GO" id="GO:0003676">
    <property type="term" value="F:nucleic acid binding"/>
    <property type="evidence" value="ECO:0007669"/>
    <property type="project" value="InterPro"/>
</dbReference>
<dbReference type="Pfam" id="PF03372">
    <property type="entry name" value="Exo_endo_phos"/>
    <property type="match status" value="1"/>
</dbReference>
<dbReference type="InterPro" id="IPR005135">
    <property type="entry name" value="Endo/exonuclease/phosphatase"/>
</dbReference>
<feature type="domain" description="DUF4283" evidence="4">
    <location>
        <begin position="43"/>
        <end position="117"/>
    </location>
</feature>
<dbReference type="EnsemblPlants" id="evm.model.01.2949">
    <property type="protein sequence ID" value="cds.evm.model.01.2949"/>
    <property type="gene ID" value="evm.TU.01.2949"/>
</dbReference>
<dbReference type="InterPro" id="IPR002156">
    <property type="entry name" value="RNaseH_domain"/>
</dbReference>
<dbReference type="SUPFAM" id="SSF53098">
    <property type="entry name" value="Ribonuclease H-like"/>
    <property type="match status" value="1"/>
</dbReference>
<evidence type="ECO:0000259" key="4">
    <source>
        <dbReference type="Pfam" id="PF14111"/>
    </source>
</evidence>
<proteinExistence type="predicted"/>
<evidence type="ECO:0008006" key="8">
    <source>
        <dbReference type="Google" id="ProtNLM"/>
    </source>
</evidence>
<dbReference type="Pfam" id="PF13456">
    <property type="entry name" value="RVT_3"/>
    <property type="match status" value="1"/>
</dbReference>
<dbReference type="GO" id="GO:0004523">
    <property type="term" value="F:RNA-DNA hybrid ribonuclease activity"/>
    <property type="evidence" value="ECO:0007669"/>
    <property type="project" value="InterPro"/>
</dbReference>
<reference evidence="6" key="2">
    <citation type="submission" date="2021-03" db="UniProtKB">
        <authorList>
            <consortium name="EnsemblPlants"/>
        </authorList>
    </citation>
    <scope>IDENTIFICATION</scope>
</reference>
<keyword evidence="7" id="KW-1185">Reference proteome</keyword>
<evidence type="ECO:0000259" key="2">
    <source>
        <dbReference type="Pfam" id="PF13456"/>
    </source>
</evidence>
<name>A0A803NN67_CANSA</name>
<feature type="domain" description="RNase H type-1" evidence="2">
    <location>
        <begin position="1460"/>
        <end position="1581"/>
    </location>
</feature>
<dbReference type="Pfam" id="PF13966">
    <property type="entry name" value="zf-RVT"/>
    <property type="match status" value="1"/>
</dbReference>
<dbReference type="Pfam" id="PF14111">
    <property type="entry name" value="DUF4283"/>
    <property type="match status" value="1"/>
</dbReference>
<accession>A0A803NN67</accession>